<keyword evidence="2" id="KW-1185">Reference proteome</keyword>
<accession>A0AAD6ARD5</accession>
<evidence type="ECO:0000313" key="2">
    <source>
        <dbReference type="Proteomes" id="UP001219934"/>
    </source>
</evidence>
<sequence>MHPSLDDLVVPSSPRSTISIPNLVRTPDRHSPLQLRRDPTTERHGGFGLLRLRPWPMHPSLDDLVVPSSPRSTISIPNLVRTPDRHSPMQLRSPELKRFASLSLPAALQRLFTGAIPSTERHGGFGLLRLRPWPMHPSLDDLVVPSSPRSTISIPNLVRTPDRHSPLQLRSPELKRFASLSLPVTWITGARHRTRRRNSLAHRAFEFDKCDVIKQQTGVASSGGK</sequence>
<dbReference type="Proteomes" id="UP001219934">
    <property type="component" value="Unassembled WGS sequence"/>
</dbReference>
<protein>
    <submittedName>
        <fullName evidence="1">Uncharacterized protein</fullName>
    </submittedName>
</protein>
<comment type="caution">
    <text evidence="1">The sequence shown here is derived from an EMBL/GenBank/DDBJ whole genome shotgun (WGS) entry which is preliminary data.</text>
</comment>
<organism evidence="1 2">
    <name type="scientific">Pogonophryne albipinna</name>
    <dbReference type="NCBI Taxonomy" id="1090488"/>
    <lineage>
        <taxon>Eukaryota</taxon>
        <taxon>Metazoa</taxon>
        <taxon>Chordata</taxon>
        <taxon>Craniata</taxon>
        <taxon>Vertebrata</taxon>
        <taxon>Euteleostomi</taxon>
        <taxon>Actinopterygii</taxon>
        <taxon>Neopterygii</taxon>
        <taxon>Teleostei</taxon>
        <taxon>Neoteleostei</taxon>
        <taxon>Acanthomorphata</taxon>
        <taxon>Eupercaria</taxon>
        <taxon>Perciformes</taxon>
        <taxon>Notothenioidei</taxon>
        <taxon>Pogonophryne</taxon>
    </lineage>
</organism>
<gene>
    <name evidence="1" type="ORF">JOQ06_005017</name>
</gene>
<reference evidence="1" key="1">
    <citation type="submission" date="2022-11" db="EMBL/GenBank/DDBJ databases">
        <title>Chromosome-level genome of Pogonophryne albipinna.</title>
        <authorList>
            <person name="Jo E."/>
        </authorList>
    </citation>
    <scope>NUCLEOTIDE SEQUENCE</scope>
    <source>
        <strain evidence="1">SGF0006</strain>
        <tissue evidence="1">Muscle</tissue>
    </source>
</reference>
<name>A0AAD6ARD5_9TELE</name>
<evidence type="ECO:0000313" key="1">
    <source>
        <dbReference type="EMBL" id="KAJ4929409.1"/>
    </source>
</evidence>
<dbReference type="AlphaFoldDB" id="A0AAD6ARD5"/>
<dbReference type="EMBL" id="JAPTMU010000017">
    <property type="protein sequence ID" value="KAJ4929409.1"/>
    <property type="molecule type" value="Genomic_DNA"/>
</dbReference>
<proteinExistence type="predicted"/>